<sequence length="168" mass="18286">METVRLIPYTGADLALTVALEGDPTVKADLGGPIGPAEAERIHRHRLERMGHGDLFFTIVPDGARGPVGIAALFETAWGDGVIREAGVMLLPQAQRGGLGLTALRMLTERARELPETAQVHGFTAVTNRGGNELCRRLGWRSLGECDLDYEGRPVRCHHWVFDLPGRA</sequence>
<proteinExistence type="predicted"/>
<gene>
    <name evidence="2" type="ORF">Voc01_071490</name>
</gene>
<dbReference type="InterPro" id="IPR016181">
    <property type="entry name" value="Acyl_CoA_acyltransferase"/>
</dbReference>
<dbReference type="PROSITE" id="PS51186">
    <property type="entry name" value="GNAT"/>
    <property type="match status" value="1"/>
</dbReference>
<dbReference type="Proteomes" id="UP000635606">
    <property type="component" value="Unassembled WGS sequence"/>
</dbReference>
<reference evidence="2" key="1">
    <citation type="submission" date="2021-01" db="EMBL/GenBank/DDBJ databases">
        <title>Whole genome shotgun sequence of Virgisporangium ochraceum NBRC 16418.</title>
        <authorList>
            <person name="Komaki H."/>
            <person name="Tamura T."/>
        </authorList>
    </citation>
    <scope>NUCLEOTIDE SEQUENCE</scope>
    <source>
        <strain evidence="2">NBRC 16418</strain>
    </source>
</reference>
<dbReference type="AlphaFoldDB" id="A0A8J4A0C8"/>
<dbReference type="RefSeq" id="WP_203932086.1">
    <property type="nucleotide sequence ID" value="NZ_BOPH01000098.1"/>
</dbReference>
<dbReference type="Gene3D" id="3.40.630.30">
    <property type="match status" value="1"/>
</dbReference>
<accession>A0A8J4A0C8</accession>
<feature type="domain" description="N-acetyltransferase" evidence="1">
    <location>
        <begin position="4"/>
        <end position="167"/>
    </location>
</feature>
<evidence type="ECO:0000313" key="2">
    <source>
        <dbReference type="EMBL" id="GIJ72232.1"/>
    </source>
</evidence>
<evidence type="ECO:0000313" key="3">
    <source>
        <dbReference type="Proteomes" id="UP000635606"/>
    </source>
</evidence>
<protein>
    <recommendedName>
        <fullName evidence="1">N-acetyltransferase domain-containing protein</fullName>
    </recommendedName>
</protein>
<comment type="caution">
    <text evidence="2">The sequence shown here is derived from an EMBL/GenBank/DDBJ whole genome shotgun (WGS) entry which is preliminary data.</text>
</comment>
<organism evidence="2 3">
    <name type="scientific">Virgisporangium ochraceum</name>
    <dbReference type="NCBI Taxonomy" id="65505"/>
    <lineage>
        <taxon>Bacteria</taxon>
        <taxon>Bacillati</taxon>
        <taxon>Actinomycetota</taxon>
        <taxon>Actinomycetes</taxon>
        <taxon>Micromonosporales</taxon>
        <taxon>Micromonosporaceae</taxon>
        <taxon>Virgisporangium</taxon>
    </lineage>
</organism>
<evidence type="ECO:0000259" key="1">
    <source>
        <dbReference type="PROSITE" id="PS51186"/>
    </source>
</evidence>
<dbReference type="Pfam" id="PF13302">
    <property type="entry name" value="Acetyltransf_3"/>
    <property type="match status" value="1"/>
</dbReference>
<dbReference type="GO" id="GO:0016747">
    <property type="term" value="F:acyltransferase activity, transferring groups other than amino-acyl groups"/>
    <property type="evidence" value="ECO:0007669"/>
    <property type="project" value="InterPro"/>
</dbReference>
<keyword evidence="3" id="KW-1185">Reference proteome</keyword>
<dbReference type="EMBL" id="BOPH01000098">
    <property type="protein sequence ID" value="GIJ72232.1"/>
    <property type="molecule type" value="Genomic_DNA"/>
</dbReference>
<dbReference type="SUPFAM" id="SSF55729">
    <property type="entry name" value="Acyl-CoA N-acyltransferases (Nat)"/>
    <property type="match status" value="1"/>
</dbReference>
<dbReference type="InterPro" id="IPR000182">
    <property type="entry name" value="GNAT_dom"/>
</dbReference>
<name>A0A8J4A0C8_9ACTN</name>